<accession>A0AC61PNZ2</accession>
<gene>
    <name evidence="1" type="ORF">SAMN06297397_2609</name>
</gene>
<organism evidence="1 2">
    <name type="scientific">Aristaeella lactis</name>
    <dbReference type="NCBI Taxonomy" id="3046383"/>
    <lineage>
        <taxon>Bacteria</taxon>
        <taxon>Bacillati</taxon>
        <taxon>Bacillota</taxon>
        <taxon>Clostridia</taxon>
        <taxon>Eubacteriales</taxon>
        <taxon>Aristaeellaceae</taxon>
        <taxon>Aristaeella</taxon>
    </lineage>
</organism>
<sequence>MKGLLIKDFCLLRNQNRTVPIFLVLAVWFAVMNQITFCISFLTMMSAILAMSTCSYDELDNCQTHLFAMPFDRKTYATGKFVLGVILLVAALALAFLSCLGRQLAVHDVNMPEVLQTVGICFFLGLIFISIMVPLRIRFPGDQGRIAIGILMGVGMLSAAVLSRAMPNGTEVLATGLAGLSLPAVFALLAALTLVIIAISYTLSVRWIRKKEF</sequence>
<name>A0AC61PNZ2_9FIRM</name>
<keyword evidence="2" id="KW-1185">Reference proteome</keyword>
<dbReference type="EMBL" id="FWXZ01000006">
    <property type="protein sequence ID" value="SMC80691.1"/>
    <property type="molecule type" value="Genomic_DNA"/>
</dbReference>
<protein>
    <submittedName>
        <fullName evidence="1">ABC-2 family transporter protein</fullName>
    </submittedName>
</protein>
<proteinExistence type="predicted"/>
<dbReference type="Proteomes" id="UP000192328">
    <property type="component" value="Unassembled WGS sequence"/>
</dbReference>
<evidence type="ECO:0000313" key="2">
    <source>
        <dbReference type="Proteomes" id="UP000192328"/>
    </source>
</evidence>
<comment type="caution">
    <text evidence="1">The sequence shown here is derived from an EMBL/GenBank/DDBJ whole genome shotgun (WGS) entry which is preliminary data.</text>
</comment>
<evidence type="ECO:0000313" key="1">
    <source>
        <dbReference type="EMBL" id="SMC80691.1"/>
    </source>
</evidence>
<reference evidence="1" key="1">
    <citation type="submission" date="2017-04" db="EMBL/GenBank/DDBJ databases">
        <authorList>
            <person name="Varghese N."/>
            <person name="Submissions S."/>
        </authorList>
    </citation>
    <scope>NUCLEOTIDE SEQUENCE</scope>
    <source>
        <strain evidence="1">WTE2008</strain>
    </source>
</reference>